<keyword evidence="5" id="KW-0833">Ubl conjugation pathway</keyword>
<dbReference type="InterPro" id="IPR038765">
    <property type="entry name" value="Papain-like_cys_pep_sf"/>
</dbReference>
<dbReference type="Pfam" id="PF00443">
    <property type="entry name" value="UCH"/>
    <property type="match status" value="1"/>
</dbReference>
<evidence type="ECO:0000256" key="6">
    <source>
        <dbReference type="SAM" id="MobiDB-lite"/>
    </source>
</evidence>
<evidence type="ECO:0000256" key="4">
    <source>
        <dbReference type="ARBA" id="ARBA00022801"/>
    </source>
</evidence>
<keyword evidence="4 5" id="KW-0378">Hydrolase</keyword>
<accession>A0A1Y2F916</accession>
<reference evidence="8 9" key="1">
    <citation type="submission" date="2016-07" db="EMBL/GenBank/DDBJ databases">
        <title>Pervasive Adenine N6-methylation of Active Genes in Fungi.</title>
        <authorList>
            <consortium name="DOE Joint Genome Institute"/>
            <person name="Mondo S.J."/>
            <person name="Dannebaum R.O."/>
            <person name="Kuo R.C."/>
            <person name="Labutti K."/>
            <person name="Haridas S."/>
            <person name="Kuo A."/>
            <person name="Salamov A."/>
            <person name="Ahrendt S.R."/>
            <person name="Lipzen A."/>
            <person name="Sullivan W."/>
            <person name="Andreopoulos W.B."/>
            <person name="Clum A."/>
            <person name="Lindquist E."/>
            <person name="Daum C."/>
            <person name="Ramamoorthy G.K."/>
            <person name="Gryganskyi A."/>
            <person name="Culley D."/>
            <person name="Magnuson J.K."/>
            <person name="James T.Y."/>
            <person name="O'Malley M.A."/>
            <person name="Stajich J.E."/>
            <person name="Spatafora J.W."/>
            <person name="Visel A."/>
            <person name="Grigoriev I.V."/>
        </authorList>
    </citation>
    <scope>NUCLEOTIDE SEQUENCE [LARGE SCALE GENOMIC DNA]</scope>
    <source>
        <strain evidence="8 9">12-1054</strain>
    </source>
</reference>
<dbReference type="GO" id="GO:0016579">
    <property type="term" value="P:protein deubiquitination"/>
    <property type="evidence" value="ECO:0007669"/>
    <property type="project" value="InterPro"/>
</dbReference>
<gene>
    <name evidence="8" type="ORF">BCR37DRAFT_67200</name>
</gene>
<dbReference type="InterPro" id="IPR050164">
    <property type="entry name" value="Peptidase_C19"/>
</dbReference>
<dbReference type="GeneID" id="63789031"/>
<dbReference type="PANTHER" id="PTHR24006">
    <property type="entry name" value="UBIQUITIN CARBOXYL-TERMINAL HYDROLASE"/>
    <property type="match status" value="1"/>
</dbReference>
<dbReference type="InterPro" id="IPR018200">
    <property type="entry name" value="USP_CS"/>
</dbReference>
<feature type="domain" description="USP" evidence="7">
    <location>
        <begin position="60"/>
        <end position="483"/>
    </location>
</feature>
<dbReference type="AlphaFoldDB" id="A0A1Y2F916"/>
<dbReference type="PROSITE" id="PS00972">
    <property type="entry name" value="USP_1"/>
    <property type="match status" value="1"/>
</dbReference>
<evidence type="ECO:0000256" key="3">
    <source>
        <dbReference type="ARBA" id="ARBA00022670"/>
    </source>
</evidence>
<proteinExistence type="inferred from homology"/>
<dbReference type="GO" id="GO:0006508">
    <property type="term" value="P:proteolysis"/>
    <property type="evidence" value="ECO:0007669"/>
    <property type="project" value="UniProtKB-KW"/>
</dbReference>
<keyword evidence="5" id="KW-0788">Thiol protease</keyword>
<evidence type="ECO:0000256" key="2">
    <source>
        <dbReference type="ARBA" id="ARBA00009085"/>
    </source>
</evidence>
<dbReference type="STRING" id="56484.A0A1Y2F916"/>
<dbReference type="InterPro" id="IPR028889">
    <property type="entry name" value="USP"/>
</dbReference>
<dbReference type="OMA" id="ESKREWW"/>
<name>A0A1Y2F916_PROLT</name>
<dbReference type="PROSITE" id="PS00973">
    <property type="entry name" value="USP_2"/>
    <property type="match status" value="1"/>
</dbReference>
<dbReference type="SUPFAM" id="SSF54001">
    <property type="entry name" value="Cysteine proteinases"/>
    <property type="match status" value="1"/>
</dbReference>
<dbReference type="RefSeq" id="XP_040724277.1">
    <property type="nucleotide sequence ID" value="XM_040872432.1"/>
</dbReference>
<evidence type="ECO:0000256" key="1">
    <source>
        <dbReference type="ARBA" id="ARBA00000707"/>
    </source>
</evidence>
<dbReference type="GO" id="GO:0004843">
    <property type="term" value="F:cysteine-type deubiquitinase activity"/>
    <property type="evidence" value="ECO:0007669"/>
    <property type="project" value="UniProtKB-UniRule"/>
</dbReference>
<evidence type="ECO:0000313" key="9">
    <source>
        <dbReference type="Proteomes" id="UP000193685"/>
    </source>
</evidence>
<dbReference type="OrthoDB" id="27652at2759"/>
<dbReference type="GO" id="GO:0005829">
    <property type="term" value="C:cytosol"/>
    <property type="evidence" value="ECO:0007669"/>
    <property type="project" value="TreeGrafter"/>
</dbReference>
<evidence type="ECO:0000259" key="7">
    <source>
        <dbReference type="PROSITE" id="PS50235"/>
    </source>
</evidence>
<evidence type="ECO:0000256" key="5">
    <source>
        <dbReference type="RuleBase" id="RU366025"/>
    </source>
</evidence>
<dbReference type="PROSITE" id="PS50235">
    <property type="entry name" value="USP_3"/>
    <property type="match status" value="1"/>
</dbReference>
<dbReference type="Gene3D" id="3.90.70.10">
    <property type="entry name" value="Cysteine proteinases"/>
    <property type="match status" value="2"/>
</dbReference>
<sequence length="687" mass="76846">MSQHKLHTIWNHHRTPSLFTMFGFGKANSSKKEKPAQVVVAPPTPAIPLTLCEDGRDKYWGLENFGSTCYANSVLQALYYTPPFRNAMLSAPCTEEVLEAIFSEPYPQRSFADVNTPPPPPPQLVKKKKGLSSWTLEEEEKEEFRKRSYYPKGEPPLQHAMFPEPPVAKSDVAFRGAEMKASDDTATDAFKKRLLETHLVISPQARERSDAVLFESLRDVYTSLADQKQRTGILSPKSFMDTLRRENEMFRQNIHHDAHEFLNYILNSVHDGYAHLTKKNALRDTTFVHRIFEGTLASEVRCLTCENITSRDESFLDLSLDIEEDTSVSACMRAFSASEFLREKNKFFCEACNGLQEAERRMKIRKLPKVLALHLKRFKYEQEVQRHVKLQHVVRYETTLRLGNTTDDAADPDRLYELYAVVVHLGGASYHGHYIACVRTDHLGWILYDDEHVERIPESVVMRFIGGEDSGTACAYVLFYRTVDEEEDLLERACLTLPATSKHAAPTPPDAEADPTMAVAAVDIPSPPSAAKKALQRTPSMPIVPSHGSGPLRRSASAVLTPISTSSPAAPEGVVSPRNGFARGMPAVQEDHHGPYTQTQITSTPLDEMDEPEWPAAAIALKSPTMPVRPVLAEKKSGLSRFSSFRGKKSFSFGLNKKDLPGGASPEQQPEDMGKLAKRRSSLFGKS</sequence>
<protein>
    <recommendedName>
        <fullName evidence="5">Ubiquitin carboxyl-terminal hydrolase</fullName>
        <ecNumber evidence="5">3.4.19.12</ecNumber>
    </recommendedName>
</protein>
<dbReference type="EC" id="3.4.19.12" evidence="5"/>
<dbReference type="EMBL" id="MCFI01000013">
    <property type="protein sequence ID" value="ORY80389.1"/>
    <property type="molecule type" value="Genomic_DNA"/>
</dbReference>
<comment type="caution">
    <text evidence="8">The sequence shown here is derived from an EMBL/GenBank/DDBJ whole genome shotgun (WGS) entry which is preliminary data.</text>
</comment>
<evidence type="ECO:0000313" key="8">
    <source>
        <dbReference type="EMBL" id="ORY80389.1"/>
    </source>
</evidence>
<comment type="catalytic activity">
    <reaction evidence="1 5">
        <text>Thiol-dependent hydrolysis of ester, thioester, amide, peptide and isopeptide bonds formed by the C-terminal Gly of ubiquitin (a 76-residue protein attached to proteins as an intracellular targeting signal).</text>
        <dbReference type="EC" id="3.4.19.12"/>
    </reaction>
</comment>
<dbReference type="PANTHER" id="PTHR24006:SF733">
    <property type="entry name" value="RE52890P"/>
    <property type="match status" value="1"/>
</dbReference>
<organism evidence="8 9">
    <name type="scientific">Protomyces lactucae-debilis</name>
    <dbReference type="NCBI Taxonomy" id="2754530"/>
    <lineage>
        <taxon>Eukaryota</taxon>
        <taxon>Fungi</taxon>
        <taxon>Dikarya</taxon>
        <taxon>Ascomycota</taxon>
        <taxon>Taphrinomycotina</taxon>
        <taxon>Taphrinomycetes</taxon>
        <taxon>Taphrinales</taxon>
        <taxon>Protomycetaceae</taxon>
        <taxon>Protomyces</taxon>
    </lineage>
</organism>
<dbReference type="InterPro" id="IPR001394">
    <property type="entry name" value="Peptidase_C19_UCH"/>
</dbReference>
<dbReference type="GO" id="GO:0005634">
    <property type="term" value="C:nucleus"/>
    <property type="evidence" value="ECO:0007669"/>
    <property type="project" value="TreeGrafter"/>
</dbReference>
<keyword evidence="9" id="KW-1185">Reference proteome</keyword>
<comment type="similarity">
    <text evidence="2 5">Belongs to the peptidase C19 family.</text>
</comment>
<keyword evidence="3 5" id="KW-0645">Protease</keyword>
<feature type="region of interest" description="Disordered" evidence="6">
    <location>
        <begin position="651"/>
        <end position="687"/>
    </location>
</feature>
<dbReference type="Proteomes" id="UP000193685">
    <property type="component" value="Unassembled WGS sequence"/>
</dbReference>